<dbReference type="Proteomes" id="UP000504607">
    <property type="component" value="Chromosome 2"/>
</dbReference>
<dbReference type="SUPFAM" id="SSF52047">
    <property type="entry name" value="RNI-like"/>
    <property type="match status" value="2"/>
</dbReference>
<dbReference type="PANTHER" id="PTHR13318">
    <property type="entry name" value="PARTNER OF PAIRED, ISOFORM B-RELATED"/>
    <property type="match status" value="1"/>
</dbReference>
<feature type="domain" description="F-box/LRR-repeat protein 15-like leucin rich repeat" evidence="2">
    <location>
        <begin position="435"/>
        <end position="607"/>
    </location>
</feature>
<dbReference type="InterPro" id="IPR001611">
    <property type="entry name" value="Leu-rich_rpt"/>
</dbReference>
<evidence type="ECO:0000313" key="3">
    <source>
        <dbReference type="Proteomes" id="UP000504607"/>
    </source>
</evidence>
<evidence type="ECO:0000259" key="2">
    <source>
        <dbReference type="Pfam" id="PF25372"/>
    </source>
</evidence>
<protein>
    <submittedName>
        <fullName evidence="4">LOW QUALITY PROTEIN: F-box/LRR-repeat protein 3-like</fullName>
    </submittedName>
</protein>
<dbReference type="InterPro" id="IPR032675">
    <property type="entry name" value="LRR_dom_sf"/>
</dbReference>
<dbReference type="GO" id="GO:0031146">
    <property type="term" value="P:SCF-dependent proteasomal ubiquitin-dependent protein catabolic process"/>
    <property type="evidence" value="ECO:0007669"/>
    <property type="project" value="TreeGrafter"/>
</dbReference>
<reference evidence="4" key="1">
    <citation type="submission" date="2025-08" db="UniProtKB">
        <authorList>
            <consortium name="RefSeq"/>
        </authorList>
    </citation>
    <scope>IDENTIFICATION</scope>
</reference>
<dbReference type="FunFam" id="3.80.10.10:FF:000276">
    <property type="entry name" value="F-box/LRR-repeat protein 3"/>
    <property type="match status" value="1"/>
</dbReference>
<dbReference type="FunCoup" id="A0A6I9QTD4">
    <property type="interactions" value="332"/>
</dbReference>
<gene>
    <name evidence="4" type="primary">LOC105040045</name>
</gene>
<feature type="region of interest" description="Disordered" evidence="1">
    <location>
        <begin position="1"/>
        <end position="36"/>
    </location>
</feature>
<dbReference type="InterPro" id="IPR006553">
    <property type="entry name" value="Leu-rich_rpt_Cys-con_subtyp"/>
</dbReference>
<dbReference type="InterPro" id="IPR057207">
    <property type="entry name" value="FBXL15_LRR"/>
</dbReference>
<keyword evidence="3" id="KW-1185">Reference proteome</keyword>
<dbReference type="SMART" id="SM00367">
    <property type="entry name" value="LRR_CC"/>
    <property type="match status" value="14"/>
</dbReference>
<proteinExistence type="predicted"/>
<dbReference type="Pfam" id="PF13516">
    <property type="entry name" value="LRR_6"/>
    <property type="match status" value="1"/>
</dbReference>
<dbReference type="Gene3D" id="3.80.10.10">
    <property type="entry name" value="Ribonuclease Inhibitor"/>
    <property type="match status" value="3"/>
</dbReference>
<evidence type="ECO:0000256" key="1">
    <source>
        <dbReference type="SAM" id="MobiDB-lite"/>
    </source>
</evidence>
<name>A0A6I9QTD4_ELAGV</name>
<dbReference type="RefSeq" id="XP_010914725.1">
    <property type="nucleotide sequence ID" value="XM_010916423.3"/>
</dbReference>
<organism evidence="3 4">
    <name type="scientific">Elaeis guineensis var. tenera</name>
    <name type="common">Oil palm</name>
    <dbReference type="NCBI Taxonomy" id="51953"/>
    <lineage>
        <taxon>Eukaryota</taxon>
        <taxon>Viridiplantae</taxon>
        <taxon>Streptophyta</taxon>
        <taxon>Embryophyta</taxon>
        <taxon>Tracheophyta</taxon>
        <taxon>Spermatophyta</taxon>
        <taxon>Magnoliopsida</taxon>
        <taxon>Liliopsida</taxon>
        <taxon>Arecaceae</taxon>
        <taxon>Arecoideae</taxon>
        <taxon>Cocoseae</taxon>
        <taxon>Elaeidinae</taxon>
        <taxon>Elaeis</taxon>
    </lineage>
</organism>
<dbReference type="OrthoDB" id="423607at2759"/>
<dbReference type="PANTHER" id="PTHR13318:SF272">
    <property type="entry name" value="OS12G0552700 PROTEIN"/>
    <property type="match status" value="1"/>
</dbReference>
<accession>A0A6I9QTD4</accession>
<sequence length="680" mass="73937">MLYSADIPASTPSSPSSIPSSPFPTSSLSPPKKRQKTAALFSNNWPGKVTMTRTPQPPESILAVLPVDLLVQILDRLPDSGDRKSFRRVSRGFLRAEALHRRALRVLRRESLPSLLCRYSALESLDLSPCPALDDPTLATALHSAGGLQTLKNVCLDLSYCVGVGDQEAAALAATGGLREVRLDKCLGITDVGLAKLAVGCPGIERLGIKWCMEISDLGIDLLSKKCRDLKVLDISYLKVTNFCLQSISCLEKLEDLTMVGCSQISDEGLRFLKNGSNSLRSIDVSRCSNVSTLGLVSVIEGHKCLQKINAGDCFPELVPLFLSRLSVIRGTLKVLKVDGFHVSATSLRIIGIHCKTLEEIGLGKCKGVTDECISELVTCCPDLRTVDLTCCHQVTDGALIAIADHCKRLECLLLESCSQITEKGLDRIGTCCSDLKEVDLTDCPINDTALKCLSQCSELMSLKLGLCPNISDKGLLHIGSNCRKLLELDLYRCTAVTDGGVDAIAAGCKNLKKLNVCYCTLITDEGLKHLSCLKELLDLEMRRLVNVTSAGIAAIAFGCRSLVELDMKRCYSVDDAGLWALAQYSNNLRQINISYCPVTGVGLCKLLGTLRCLQDAKLVHLTGVSIEGYELALRTSWDRLKKLKLLGGLRHFLSPGLLQMLKARGCRIRWVDKPLLFGV</sequence>
<feature type="compositionally biased region" description="Low complexity" evidence="1">
    <location>
        <begin position="1"/>
        <end position="30"/>
    </location>
</feature>
<evidence type="ECO:0000313" key="4">
    <source>
        <dbReference type="RefSeq" id="XP_010914725.1"/>
    </source>
</evidence>
<dbReference type="GO" id="GO:0019005">
    <property type="term" value="C:SCF ubiquitin ligase complex"/>
    <property type="evidence" value="ECO:0007669"/>
    <property type="project" value="TreeGrafter"/>
</dbReference>
<dbReference type="AlphaFoldDB" id="A0A6I9QTD4"/>
<dbReference type="Pfam" id="PF25372">
    <property type="entry name" value="DUF7885"/>
    <property type="match status" value="1"/>
</dbReference>
<dbReference type="InParanoid" id="A0A6I9QTD4"/>